<dbReference type="Proteomes" id="UP000620633">
    <property type="component" value="Unassembled WGS sequence"/>
</dbReference>
<protein>
    <submittedName>
        <fullName evidence="1">Uncharacterized protein</fullName>
    </submittedName>
</protein>
<gene>
    <name evidence="1" type="ORF">GCM10008961_30990</name>
</gene>
<keyword evidence="2" id="KW-1185">Reference proteome</keyword>
<comment type="caution">
    <text evidence="1">The sequence shown here is derived from an EMBL/GenBank/DDBJ whole genome shotgun (WGS) entry which is preliminary data.</text>
</comment>
<name>A0ABQ2SQH5_9DEIO</name>
<reference evidence="2" key="1">
    <citation type="journal article" date="2019" name="Int. J. Syst. Evol. Microbiol.">
        <title>The Global Catalogue of Microorganisms (GCM) 10K type strain sequencing project: providing services to taxonomists for standard genome sequencing and annotation.</title>
        <authorList>
            <consortium name="The Broad Institute Genomics Platform"/>
            <consortium name="The Broad Institute Genome Sequencing Center for Infectious Disease"/>
            <person name="Wu L."/>
            <person name="Ma J."/>
        </authorList>
    </citation>
    <scope>NUCLEOTIDE SEQUENCE [LARGE SCALE GENOMIC DNA]</scope>
    <source>
        <strain evidence="2">JCM 31406</strain>
    </source>
</reference>
<organism evidence="1 2">
    <name type="scientific">Deinococcus knuensis</name>
    <dbReference type="NCBI Taxonomy" id="1837380"/>
    <lineage>
        <taxon>Bacteria</taxon>
        <taxon>Thermotogati</taxon>
        <taxon>Deinococcota</taxon>
        <taxon>Deinococci</taxon>
        <taxon>Deinococcales</taxon>
        <taxon>Deinococcaceae</taxon>
        <taxon>Deinococcus</taxon>
    </lineage>
</organism>
<evidence type="ECO:0000313" key="1">
    <source>
        <dbReference type="EMBL" id="GGS37140.1"/>
    </source>
</evidence>
<sequence length="65" mass="7173">MRRWACPDGVEPVCVIVAPRRSNRAKVRQVGAVDGAHFRISRAALLGALARQRRSLPPDARTIQV</sequence>
<accession>A0ABQ2SQH5</accession>
<proteinExistence type="predicted"/>
<evidence type="ECO:0000313" key="2">
    <source>
        <dbReference type="Proteomes" id="UP000620633"/>
    </source>
</evidence>
<dbReference type="EMBL" id="BMQO01000020">
    <property type="protein sequence ID" value="GGS37140.1"/>
    <property type="molecule type" value="Genomic_DNA"/>
</dbReference>